<sequence length="309" mass="33952">MAPPLNTASARVVDPILSHHVQGYRQQTLVGELLFPRVPVAVSGGKVLQFGKEAFMLYNAARAPGAATKRVQFGYEGKPYALEQERLEGKVPREWMRDASAVPGIDLGQRAVNGVMKILTLALEFQQSRIARDPDNYDDNHKLALSGGDKWSSDTGKPVTDISDGKEGVRSTIGVEPNVCILSPSAWGAAKENPQVLERRKYVEKGPVTVAEFAALIEVDHVMIGKAIYHNGLEFQDVWGNDCVLAYAPQTPSGMEEPSYGYTYLMEGNPLVETPYYENNPASWFYPTTFERAPVLTGESAGFLIQNCK</sequence>
<dbReference type="Proteomes" id="UP001628281">
    <property type="component" value="Unassembled WGS sequence"/>
</dbReference>
<comment type="caution">
    <text evidence="1">The sequence shown here is derived from an EMBL/GenBank/DDBJ whole genome shotgun (WGS) entry which is preliminary data.</text>
</comment>
<evidence type="ECO:0000313" key="1">
    <source>
        <dbReference type="EMBL" id="MFL7904686.1"/>
    </source>
</evidence>
<protein>
    <recommendedName>
        <fullName evidence="3">Major capsid protein E</fullName>
    </recommendedName>
</protein>
<dbReference type="Gene3D" id="3.90.1690.10">
    <property type="entry name" value="phage-related protein like domain"/>
    <property type="match status" value="1"/>
</dbReference>
<reference evidence="1 2" key="1">
    <citation type="submission" date="2024-11" db="EMBL/GenBank/DDBJ databases">
        <title>Draft genome sequences of two bacteria associated to sugarcane roots in Colombia.</title>
        <authorList>
            <person name="Pardo-Diaz S."/>
            <person name="Masmela-Mendoza J."/>
            <person name="Delgadillo-Duran P."/>
            <person name="Bautista E.J."/>
            <person name="Rojas-Tapias D.F."/>
        </authorList>
    </citation>
    <scope>NUCLEOTIDE SEQUENCE [LARGE SCALE GENOMIC DNA]</scope>
    <source>
        <strain evidence="1 2">Ap18</strain>
    </source>
</reference>
<evidence type="ECO:0000313" key="2">
    <source>
        <dbReference type="Proteomes" id="UP001628281"/>
    </source>
</evidence>
<dbReference type="InterPro" id="IPR053738">
    <property type="entry name" value="Lambda_capsid_assembly"/>
</dbReference>
<proteinExistence type="predicted"/>
<accession>A0ABW8VEA6</accession>
<dbReference type="RefSeq" id="WP_201041836.1">
    <property type="nucleotide sequence ID" value="NZ_JBJLSN010000055.1"/>
</dbReference>
<gene>
    <name evidence="1" type="ORF">ACJ41P_26400</name>
</gene>
<evidence type="ECO:0008006" key="3">
    <source>
        <dbReference type="Google" id="ProtNLM"/>
    </source>
</evidence>
<keyword evidence="2" id="KW-1185">Reference proteome</keyword>
<name>A0ABW8VEA6_9PROT</name>
<organism evidence="1 2">
    <name type="scientific">Azospirillum argentinense</name>
    <dbReference type="NCBI Taxonomy" id="2970906"/>
    <lineage>
        <taxon>Bacteria</taxon>
        <taxon>Pseudomonadati</taxon>
        <taxon>Pseudomonadota</taxon>
        <taxon>Alphaproteobacteria</taxon>
        <taxon>Rhodospirillales</taxon>
        <taxon>Azospirillaceae</taxon>
        <taxon>Azospirillum</taxon>
    </lineage>
</organism>
<dbReference type="EMBL" id="JBJLSN010000055">
    <property type="protein sequence ID" value="MFL7904686.1"/>
    <property type="molecule type" value="Genomic_DNA"/>
</dbReference>